<evidence type="ECO:0000313" key="3">
    <source>
        <dbReference type="Proteomes" id="UP000275267"/>
    </source>
</evidence>
<dbReference type="OrthoDB" id="691314at2759"/>
<feature type="chain" id="PRO_5017933766" evidence="1">
    <location>
        <begin position="22"/>
        <end position="76"/>
    </location>
</feature>
<feature type="signal peptide" evidence="1">
    <location>
        <begin position="1"/>
        <end position="21"/>
    </location>
</feature>
<organism evidence="2 3">
    <name type="scientific">Panicum miliaceum</name>
    <name type="common">Proso millet</name>
    <name type="synonym">Broomcorn millet</name>
    <dbReference type="NCBI Taxonomy" id="4540"/>
    <lineage>
        <taxon>Eukaryota</taxon>
        <taxon>Viridiplantae</taxon>
        <taxon>Streptophyta</taxon>
        <taxon>Embryophyta</taxon>
        <taxon>Tracheophyta</taxon>
        <taxon>Spermatophyta</taxon>
        <taxon>Magnoliopsida</taxon>
        <taxon>Liliopsida</taxon>
        <taxon>Poales</taxon>
        <taxon>Poaceae</taxon>
        <taxon>PACMAD clade</taxon>
        <taxon>Panicoideae</taxon>
        <taxon>Panicodae</taxon>
        <taxon>Paniceae</taxon>
        <taxon>Panicinae</taxon>
        <taxon>Panicum</taxon>
        <taxon>Panicum sect. Panicum</taxon>
    </lineage>
</organism>
<keyword evidence="3" id="KW-1185">Reference proteome</keyword>
<name>A0A3L6QA10_PANMI</name>
<protein>
    <submittedName>
        <fullName evidence="2">Uncharacterized protein</fullName>
    </submittedName>
</protein>
<accession>A0A3L6QA10</accession>
<evidence type="ECO:0000313" key="2">
    <source>
        <dbReference type="EMBL" id="RLM75020.1"/>
    </source>
</evidence>
<dbReference type="Proteomes" id="UP000275267">
    <property type="component" value="Unassembled WGS sequence"/>
</dbReference>
<reference evidence="3" key="1">
    <citation type="journal article" date="2019" name="Nat. Commun.">
        <title>The genome of broomcorn millet.</title>
        <authorList>
            <person name="Zou C."/>
            <person name="Miki D."/>
            <person name="Li D."/>
            <person name="Tang Q."/>
            <person name="Xiao L."/>
            <person name="Rajput S."/>
            <person name="Deng P."/>
            <person name="Jia W."/>
            <person name="Huang R."/>
            <person name="Zhang M."/>
            <person name="Sun Y."/>
            <person name="Hu J."/>
            <person name="Fu X."/>
            <person name="Schnable P.S."/>
            <person name="Li F."/>
            <person name="Zhang H."/>
            <person name="Feng B."/>
            <person name="Zhu X."/>
            <person name="Liu R."/>
            <person name="Schnable J.C."/>
            <person name="Zhu J.-K."/>
            <person name="Zhang H."/>
        </authorList>
    </citation>
    <scope>NUCLEOTIDE SEQUENCE [LARGE SCALE GENOMIC DNA]</scope>
</reference>
<dbReference type="STRING" id="4540.A0A3L6QA10"/>
<sequence length="76" mass="8471">MRALGAVAWAWLLLLLQLAGASHVVYENLLLLEAAAAADVPPYIVDPELRTGYHFQPPKNWINGLVIEWHNLLLAE</sequence>
<comment type="caution">
    <text evidence="2">The sequence shown here is derived from an EMBL/GenBank/DDBJ whole genome shotgun (WGS) entry which is preliminary data.</text>
</comment>
<evidence type="ECO:0000256" key="1">
    <source>
        <dbReference type="SAM" id="SignalP"/>
    </source>
</evidence>
<gene>
    <name evidence="2" type="ORF">C2845_PM15G07680</name>
</gene>
<keyword evidence="1" id="KW-0732">Signal</keyword>
<dbReference type="AlphaFoldDB" id="A0A3L6QA10"/>
<proteinExistence type="predicted"/>
<dbReference type="EMBL" id="PQIB02000013">
    <property type="protein sequence ID" value="RLM75020.1"/>
    <property type="molecule type" value="Genomic_DNA"/>
</dbReference>